<proteinExistence type="inferred from homology"/>
<keyword evidence="3 4" id="KW-0732">Signal</keyword>
<dbReference type="PROSITE" id="PS51257">
    <property type="entry name" value="PROKAR_LIPOPROTEIN"/>
    <property type="match status" value="1"/>
</dbReference>
<dbReference type="RefSeq" id="WP_307629340.1">
    <property type="nucleotide sequence ID" value="NZ_JAUSZS010000007.1"/>
</dbReference>
<dbReference type="InterPro" id="IPR006061">
    <property type="entry name" value="SBP_1_CS"/>
</dbReference>
<dbReference type="Pfam" id="PF01547">
    <property type="entry name" value="SBP_bac_1"/>
    <property type="match status" value="1"/>
</dbReference>
<dbReference type="Proteomes" id="UP001223072">
    <property type="component" value="Unassembled WGS sequence"/>
</dbReference>
<protein>
    <submittedName>
        <fullName evidence="5">Multiple sugar transport system substrate-binding protein</fullName>
    </submittedName>
</protein>
<dbReference type="InterPro" id="IPR050490">
    <property type="entry name" value="Bact_solute-bd_prot1"/>
</dbReference>
<feature type="signal peptide" evidence="4">
    <location>
        <begin position="1"/>
        <end position="24"/>
    </location>
</feature>
<evidence type="ECO:0000313" key="5">
    <source>
        <dbReference type="EMBL" id="MDQ0935852.1"/>
    </source>
</evidence>
<dbReference type="PROSITE" id="PS01037">
    <property type="entry name" value="SBP_BACTERIAL_1"/>
    <property type="match status" value="1"/>
</dbReference>
<name>A0ABU0RXH9_9ACTN</name>
<keyword evidence="5" id="KW-0762">Sugar transport</keyword>
<keyword evidence="2" id="KW-0813">Transport</keyword>
<dbReference type="InterPro" id="IPR006059">
    <property type="entry name" value="SBP"/>
</dbReference>
<keyword evidence="6" id="KW-1185">Reference proteome</keyword>
<accession>A0ABU0RXH9</accession>
<evidence type="ECO:0000256" key="3">
    <source>
        <dbReference type="ARBA" id="ARBA00022729"/>
    </source>
</evidence>
<evidence type="ECO:0000313" key="6">
    <source>
        <dbReference type="Proteomes" id="UP001223072"/>
    </source>
</evidence>
<reference evidence="5 6" key="1">
    <citation type="submission" date="2023-07" db="EMBL/GenBank/DDBJ databases">
        <title>Comparative genomics of wheat-associated soil bacteria to identify genetic determinants of phenazine resistance.</title>
        <authorList>
            <person name="Mouncey N."/>
        </authorList>
    </citation>
    <scope>NUCLEOTIDE SEQUENCE [LARGE SCALE GENOMIC DNA]</scope>
    <source>
        <strain evidence="5 6">W2I16</strain>
    </source>
</reference>
<sequence length="446" mass="48138">MRRTTGRLVRGVTLLSVLALGATACGSSDDSGSEQKAVSAGDIQAALKKGGTVNVWAWEPTLKSVAANFEKKYPKVKINLLAERSGDKHYTALSNAISAKKGVPDVAQVEYFALSQYSLTKGLTDLAPYGADKLKAKYTPGPWNAVNDGAKVYGLPMDSGPMAMFYNKKVFDKYKIAVPTTWDEYVEAARKLHKADPKVYIANDAGDAGFTTSLLWQAGSRPYKVDGTKVSVNFDDAGAKKYTDTWQKLIDEKLVSPINGWTDDWYKGLGDGTIATLTTGAWMPANFVTGVPKAAGQWRAAPMPAWTKGDKASAENGGSSLTLPELGKNKELAYAFVEYANAGDGVQTRVDEGAFPATTAQLQDPAFLSKKFDYFDGQEANKIFAESAANVASDWSYLPFQQYANSIFNDTVGKAYVSGVKLPAALKTWQDASVKYGTEQGFTVEK</sequence>
<dbReference type="EMBL" id="JAUSZS010000007">
    <property type="protein sequence ID" value="MDQ0935852.1"/>
    <property type="molecule type" value="Genomic_DNA"/>
</dbReference>
<evidence type="ECO:0000256" key="1">
    <source>
        <dbReference type="ARBA" id="ARBA00008520"/>
    </source>
</evidence>
<gene>
    <name evidence="5" type="ORF">QFZ49_005824</name>
</gene>
<dbReference type="Gene3D" id="3.40.190.10">
    <property type="entry name" value="Periplasmic binding protein-like II"/>
    <property type="match status" value="1"/>
</dbReference>
<organism evidence="5 6">
    <name type="scientific">Streptomyces turgidiscabies</name>
    <dbReference type="NCBI Taxonomy" id="85558"/>
    <lineage>
        <taxon>Bacteria</taxon>
        <taxon>Bacillati</taxon>
        <taxon>Actinomycetota</taxon>
        <taxon>Actinomycetes</taxon>
        <taxon>Kitasatosporales</taxon>
        <taxon>Streptomycetaceae</taxon>
        <taxon>Streptomyces</taxon>
    </lineage>
</organism>
<comment type="similarity">
    <text evidence="1">Belongs to the bacterial solute-binding protein 1 family.</text>
</comment>
<dbReference type="SUPFAM" id="SSF53850">
    <property type="entry name" value="Periplasmic binding protein-like II"/>
    <property type="match status" value="1"/>
</dbReference>
<dbReference type="CDD" id="cd13585">
    <property type="entry name" value="PBP2_TMBP_like"/>
    <property type="match status" value="1"/>
</dbReference>
<feature type="chain" id="PRO_5045055834" evidence="4">
    <location>
        <begin position="25"/>
        <end position="446"/>
    </location>
</feature>
<comment type="caution">
    <text evidence="5">The sequence shown here is derived from an EMBL/GenBank/DDBJ whole genome shotgun (WGS) entry which is preliminary data.</text>
</comment>
<dbReference type="PANTHER" id="PTHR43649">
    <property type="entry name" value="ARABINOSE-BINDING PROTEIN-RELATED"/>
    <property type="match status" value="1"/>
</dbReference>
<evidence type="ECO:0000256" key="2">
    <source>
        <dbReference type="ARBA" id="ARBA00022448"/>
    </source>
</evidence>
<dbReference type="PANTHER" id="PTHR43649:SF14">
    <property type="entry name" value="BLR3389 PROTEIN"/>
    <property type="match status" value="1"/>
</dbReference>
<evidence type="ECO:0000256" key="4">
    <source>
        <dbReference type="SAM" id="SignalP"/>
    </source>
</evidence>